<reference evidence="1 2" key="1">
    <citation type="submission" date="2018-02" db="EMBL/GenBank/DDBJ databases">
        <title>Genome sequence of the basidiomycete white-rot fungus Phlebia centrifuga.</title>
        <authorList>
            <person name="Granchi Z."/>
            <person name="Peng M."/>
            <person name="de Vries R.P."/>
            <person name="Hilden K."/>
            <person name="Makela M.R."/>
            <person name="Grigoriev I."/>
            <person name="Riley R."/>
        </authorList>
    </citation>
    <scope>NUCLEOTIDE SEQUENCE [LARGE SCALE GENOMIC DNA]</scope>
    <source>
        <strain evidence="1 2">FBCC195</strain>
    </source>
</reference>
<evidence type="ECO:0000313" key="1">
    <source>
        <dbReference type="EMBL" id="PSR81641.1"/>
    </source>
</evidence>
<dbReference type="Proteomes" id="UP000186601">
    <property type="component" value="Unassembled WGS sequence"/>
</dbReference>
<sequence>MTQSIPPKVPRSLLKVLLRSDPSTKTGGCAMSCLWWGVERIGPNISAVPSELKFRSLKRPVFRRFYVEVCYR</sequence>
<name>A0A2R6NZX0_9APHY</name>
<accession>A0A2R6NZX0</accession>
<keyword evidence="2" id="KW-1185">Reference proteome</keyword>
<proteinExistence type="predicted"/>
<evidence type="ECO:0000313" key="2">
    <source>
        <dbReference type="Proteomes" id="UP000186601"/>
    </source>
</evidence>
<gene>
    <name evidence="1" type="ORF">PHLCEN_2v6323</name>
</gene>
<organism evidence="1 2">
    <name type="scientific">Hermanssonia centrifuga</name>
    <dbReference type="NCBI Taxonomy" id="98765"/>
    <lineage>
        <taxon>Eukaryota</taxon>
        <taxon>Fungi</taxon>
        <taxon>Dikarya</taxon>
        <taxon>Basidiomycota</taxon>
        <taxon>Agaricomycotina</taxon>
        <taxon>Agaricomycetes</taxon>
        <taxon>Polyporales</taxon>
        <taxon>Meruliaceae</taxon>
        <taxon>Hermanssonia</taxon>
    </lineage>
</organism>
<protein>
    <submittedName>
        <fullName evidence="1">Uncharacterized protein</fullName>
    </submittedName>
</protein>
<comment type="caution">
    <text evidence="1">The sequence shown here is derived from an EMBL/GenBank/DDBJ whole genome shotgun (WGS) entry which is preliminary data.</text>
</comment>
<dbReference type="EMBL" id="MLYV02000612">
    <property type="protein sequence ID" value="PSR81641.1"/>
    <property type="molecule type" value="Genomic_DNA"/>
</dbReference>
<dbReference type="AlphaFoldDB" id="A0A2R6NZX0"/>